<evidence type="ECO:0000313" key="3">
    <source>
        <dbReference type="Proteomes" id="UP001601197"/>
    </source>
</evidence>
<feature type="chain" id="PRO_5046913233" evidence="1">
    <location>
        <begin position="25"/>
        <end position="144"/>
    </location>
</feature>
<evidence type="ECO:0000256" key="1">
    <source>
        <dbReference type="SAM" id="SignalP"/>
    </source>
</evidence>
<comment type="caution">
    <text evidence="2">The sequence shown here is derived from an EMBL/GenBank/DDBJ whole genome shotgun (WGS) entry which is preliminary data.</text>
</comment>
<feature type="signal peptide" evidence="1">
    <location>
        <begin position="1"/>
        <end position="24"/>
    </location>
</feature>
<name>A0ABW6KWZ7_9ACTN</name>
<sequence>MNVVTKACLGAAVALAGLAGPALPAASADTGAPARAAARCSIKVWGYQGYYKCGTRVKEGYVDWNRDGRVDEVFVIAQNRTIWHTWKNAGGWKEVPGNGRADDMMGPNGTGDPRRCIVVYVNKGYHYWQNCFYNGKWHKWTTSG</sequence>
<dbReference type="Proteomes" id="UP001601197">
    <property type="component" value="Unassembled WGS sequence"/>
</dbReference>
<keyword evidence="3" id="KW-1185">Reference proteome</keyword>
<reference evidence="2 3" key="1">
    <citation type="submission" date="2024-10" db="EMBL/GenBank/DDBJ databases">
        <title>The Natural Products Discovery Center: Release of the First 8490 Sequenced Strains for Exploring Actinobacteria Biosynthetic Diversity.</title>
        <authorList>
            <person name="Kalkreuter E."/>
            <person name="Kautsar S.A."/>
            <person name="Yang D."/>
            <person name="Bader C.D."/>
            <person name="Teijaro C.N."/>
            <person name="Fluegel L."/>
            <person name="Davis C.M."/>
            <person name="Simpson J.R."/>
            <person name="Lauterbach L."/>
            <person name="Steele A.D."/>
            <person name="Gui C."/>
            <person name="Meng S."/>
            <person name="Li G."/>
            <person name="Viehrig K."/>
            <person name="Ye F."/>
            <person name="Su P."/>
            <person name="Kiefer A.F."/>
            <person name="Nichols A."/>
            <person name="Cepeda A.J."/>
            <person name="Yan W."/>
            <person name="Fan B."/>
            <person name="Jiang Y."/>
            <person name="Adhikari A."/>
            <person name="Zheng C.-J."/>
            <person name="Schuster L."/>
            <person name="Cowan T.M."/>
            <person name="Smanski M.J."/>
            <person name="Chevrette M.G."/>
            <person name="De Carvalho L.P.S."/>
            <person name="Shen B."/>
        </authorList>
    </citation>
    <scope>NUCLEOTIDE SEQUENCE [LARGE SCALE GENOMIC DNA]</scope>
    <source>
        <strain evidence="2 3">NPDC007147</strain>
    </source>
</reference>
<evidence type="ECO:0000313" key="2">
    <source>
        <dbReference type="EMBL" id="MFE9171904.1"/>
    </source>
</evidence>
<keyword evidence="1" id="KW-0732">Signal</keyword>
<dbReference type="EMBL" id="JBIAFJ010000018">
    <property type="protein sequence ID" value="MFE9171904.1"/>
    <property type="molecule type" value="Genomic_DNA"/>
</dbReference>
<dbReference type="RefSeq" id="WP_388349108.1">
    <property type="nucleotide sequence ID" value="NZ_JBIAFJ010000018.1"/>
</dbReference>
<accession>A0ABW6KWZ7</accession>
<protein>
    <submittedName>
        <fullName evidence="2">Uncharacterized protein</fullName>
    </submittedName>
</protein>
<gene>
    <name evidence="2" type="ORF">ACFYNZ_20825</name>
</gene>
<organism evidence="2 3">
    <name type="scientific">Streptomyces kebangsaanensis</name>
    <dbReference type="NCBI Taxonomy" id="864058"/>
    <lineage>
        <taxon>Bacteria</taxon>
        <taxon>Bacillati</taxon>
        <taxon>Actinomycetota</taxon>
        <taxon>Actinomycetes</taxon>
        <taxon>Kitasatosporales</taxon>
        <taxon>Streptomycetaceae</taxon>
        <taxon>Streptomyces</taxon>
    </lineage>
</organism>
<proteinExistence type="predicted"/>
<dbReference type="SUPFAM" id="SSF89372">
    <property type="entry name" value="Fucose-specific lectin"/>
    <property type="match status" value="1"/>
</dbReference>